<dbReference type="Gramene" id="QL05p047837:mrna">
    <property type="protein sequence ID" value="QL05p047837:mrna:CDS:1"/>
    <property type="gene ID" value="QL05p047837"/>
</dbReference>
<organism evidence="3 4">
    <name type="scientific">Quercus lobata</name>
    <name type="common">Valley oak</name>
    <dbReference type="NCBI Taxonomy" id="97700"/>
    <lineage>
        <taxon>Eukaryota</taxon>
        <taxon>Viridiplantae</taxon>
        <taxon>Streptophyta</taxon>
        <taxon>Embryophyta</taxon>
        <taxon>Tracheophyta</taxon>
        <taxon>Spermatophyta</taxon>
        <taxon>Magnoliopsida</taxon>
        <taxon>eudicotyledons</taxon>
        <taxon>Gunneridae</taxon>
        <taxon>Pentapetalae</taxon>
        <taxon>rosids</taxon>
        <taxon>fabids</taxon>
        <taxon>Fagales</taxon>
        <taxon>Fagaceae</taxon>
        <taxon>Quercus</taxon>
    </lineage>
</organism>
<accession>A0A7N2LRS6</accession>
<reference evidence="3" key="2">
    <citation type="submission" date="2021-01" db="UniProtKB">
        <authorList>
            <consortium name="EnsemblPlants"/>
        </authorList>
    </citation>
    <scope>IDENTIFICATION</scope>
</reference>
<name>A0A7N2LRS6_QUELO</name>
<evidence type="ECO:0000256" key="1">
    <source>
        <dbReference type="SAM" id="MobiDB-lite"/>
    </source>
</evidence>
<dbReference type="Proteomes" id="UP000594261">
    <property type="component" value="Chromosome 5"/>
</dbReference>
<dbReference type="InterPro" id="IPR004041">
    <property type="entry name" value="NAF_dom"/>
</dbReference>
<evidence type="ECO:0000259" key="2">
    <source>
        <dbReference type="PROSITE" id="PS50816"/>
    </source>
</evidence>
<dbReference type="CDD" id="cd12195">
    <property type="entry name" value="CIPK_C"/>
    <property type="match status" value="1"/>
</dbReference>
<dbReference type="EnsemblPlants" id="QL05p047837:mrna">
    <property type="protein sequence ID" value="QL05p047837:mrna:CDS:1"/>
    <property type="gene ID" value="QL05p047837"/>
</dbReference>
<dbReference type="GO" id="GO:0007165">
    <property type="term" value="P:signal transduction"/>
    <property type="evidence" value="ECO:0007669"/>
    <property type="project" value="InterPro"/>
</dbReference>
<reference evidence="3 4" key="1">
    <citation type="journal article" date="2016" name="G3 (Bethesda)">
        <title>First Draft Assembly and Annotation of the Genome of a California Endemic Oak Quercus lobata Nee (Fagaceae).</title>
        <authorList>
            <person name="Sork V.L."/>
            <person name="Fitz-Gibbon S.T."/>
            <person name="Puiu D."/>
            <person name="Crepeau M."/>
            <person name="Gugger P.F."/>
            <person name="Sherman R."/>
            <person name="Stevens K."/>
            <person name="Langley C.H."/>
            <person name="Pellegrini M."/>
            <person name="Salzberg S.L."/>
        </authorList>
    </citation>
    <scope>NUCLEOTIDE SEQUENCE [LARGE SCALE GENOMIC DNA]</scope>
    <source>
        <strain evidence="3 4">cv. SW786</strain>
    </source>
</reference>
<feature type="domain" description="NAF" evidence="2">
    <location>
        <begin position="18"/>
        <end position="42"/>
    </location>
</feature>
<sequence length="89" mass="10104">MSESESEFETPRKNTSFPRPASLNAFDIISFSRGLDLLGLFEENGEEARFVSHAPVPKIIMKLEEIAKIFNFTVRKKGCRVSLRGQEKV</sequence>
<dbReference type="Pfam" id="PF03822">
    <property type="entry name" value="NAF"/>
    <property type="match status" value="1"/>
</dbReference>
<feature type="region of interest" description="Disordered" evidence="1">
    <location>
        <begin position="1"/>
        <end position="20"/>
    </location>
</feature>
<dbReference type="EMBL" id="LRBV02000005">
    <property type="status" value="NOT_ANNOTATED_CDS"/>
    <property type="molecule type" value="Genomic_DNA"/>
</dbReference>
<keyword evidence="4" id="KW-1185">Reference proteome</keyword>
<evidence type="ECO:0000313" key="4">
    <source>
        <dbReference type="Proteomes" id="UP000594261"/>
    </source>
</evidence>
<proteinExistence type="predicted"/>
<dbReference type="InterPro" id="IPR018451">
    <property type="entry name" value="NAF/FISL_domain"/>
</dbReference>
<evidence type="ECO:0000313" key="3">
    <source>
        <dbReference type="EnsemblPlants" id="QL05p047837:mrna:CDS:1"/>
    </source>
</evidence>
<protein>
    <recommendedName>
        <fullName evidence="2">NAF domain-containing protein</fullName>
    </recommendedName>
</protein>
<dbReference type="PROSITE" id="PS50816">
    <property type="entry name" value="NAF"/>
    <property type="match status" value="1"/>
</dbReference>
<dbReference type="Gene3D" id="3.30.310.80">
    <property type="entry name" value="Kinase associated domain 1, KA1"/>
    <property type="match status" value="1"/>
</dbReference>
<dbReference type="AlphaFoldDB" id="A0A7N2LRS6"/>
<dbReference type="InParanoid" id="A0A7N2LRS6"/>